<protein>
    <submittedName>
        <fullName evidence="4">Sugar kinase</fullName>
    </submittedName>
</protein>
<dbReference type="Pfam" id="PF00294">
    <property type="entry name" value="PfkB"/>
    <property type="match status" value="1"/>
</dbReference>
<dbReference type="PANTHER" id="PTHR10584:SF166">
    <property type="entry name" value="RIBOKINASE"/>
    <property type="match status" value="1"/>
</dbReference>
<dbReference type="OrthoDB" id="9813569at2"/>
<comment type="caution">
    <text evidence="4">The sequence shown here is derived from an EMBL/GenBank/DDBJ whole genome shotgun (WGS) entry which is preliminary data.</text>
</comment>
<dbReference type="GO" id="GO:0016301">
    <property type="term" value="F:kinase activity"/>
    <property type="evidence" value="ECO:0007669"/>
    <property type="project" value="UniProtKB-KW"/>
</dbReference>
<feature type="domain" description="Carbohydrate kinase PfkB" evidence="3">
    <location>
        <begin position="4"/>
        <end position="294"/>
    </location>
</feature>
<gene>
    <name evidence="4" type="ORF">FHG71_19540</name>
</gene>
<name>A0A5C4N9B1_9RHOB</name>
<dbReference type="InterPro" id="IPR011611">
    <property type="entry name" value="PfkB_dom"/>
</dbReference>
<dbReference type="AlphaFoldDB" id="A0A5C4N9B1"/>
<sequence>MSNDVSVIGLYILDVLGRPVERIPERGNVEFIDEIRLTVAGTAGGTVVDLAKLGLKALAVGAVGEDEKADFVIDRLERHGVDASGMQRLSGVPTSATILNVRPNGERPALHVRGASDHFDVAREDWDRVLAPPIVHLGGTGLLRRMDGEPSRVLLEEAKRRGRTTTFDLIAANEETIALVEPLLPFIDYFMPSIEEARIMSGCDTVEDCAKFYLDRGVATCVLTLGGEGAYYAGRDGTAFRRPAYRVEVVDTTGCGDAFDAGFIAALHHGMDPETAVGFAQAAAGLVATGLGSDAGIRSFEHTLDCMSTWPRPA</sequence>
<dbReference type="Proteomes" id="UP000305709">
    <property type="component" value="Unassembled WGS sequence"/>
</dbReference>
<keyword evidence="1" id="KW-0808">Transferase</keyword>
<evidence type="ECO:0000256" key="1">
    <source>
        <dbReference type="ARBA" id="ARBA00022679"/>
    </source>
</evidence>
<evidence type="ECO:0000313" key="4">
    <source>
        <dbReference type="EMBL" id="TNC63210.1"/>
    </source>
</evidence>
<accession>A0A5C4N9B1</accession>
<proteinExistence type="predicted"/>
<keyword evidence="2 4" id="KW-0418">Kinase</keyword>
<evidence type="ECO:0000313" key="5">
    <source>
        <dbReference type="Proteomes" id="UP000305709"/>
    </source>
</evidence>
<evidence type="ECO:0000256" key="2">
    <source>
        <dbReference type="ARBA" id="ARBA00022777"/>
    </source>
</evidence>
<dbReference type="RefSeq" id="WP_139083377.1">
    <property type="nucleotide sequence ID" value="NZ_VDFV01000051.1"/>
</dbReference>
<evidence type="ECO:0000259" key="3">
    <source>
        <dbReference type="Pfam" id="PF00294"/>
    </source>
</evidence>
<dbReference type="SUPFAM" id="SSF53613">
    <property type="entry name" value="Ribokinase-like"/>
    <property type="match status" value="1"/>
</dbReference>
<dbReference type="InterPro" id="IPR029056">
    <property type="entry name" value="Ribokinase-like"/>
</dbReference>
<reference evidence="4 5" key="1">
    <citation type="submission" date="2019-06" db="EMBL/GenBank/DDBJ databases">
        <authorList>
            <person name="Jiang L."/>
        </authorList>
    </citation>
    <scope>NUCLEOTIDE SEQUENCE [LARGE SCALE GENOMIC DNA]</scope>
    <source>
        <strain evidence="4 5">YIM 48858</strain>
    </source>
</reference>
<dbReference type="GO" id="GO:0005829">
    <property type="term" value="C:cytosol"/>
    <property type="evidence" value="ECO:0007669"/>
    <property type="project" value="TreeGrafter"/>
</dbReference>
<keyword evidence="5" id="KW-1185">Reference proteome</keyword>
<dbReference type="EMBL" id="VDFV01000051">
    <property type="protein sequence ID" value="TNC63210.1"/>
    <property type="molecule type" value="Genomic_DNA"/>
</dbReference>
<dbReference type="PANTHER" id="PTHR10584">
    <property type="entry name" value="SUGAR KINASE"/>
    <property type="match status" value="1"/>
</dbReference>
<dbReference type="Gene3D" id="3.40.1190.20">
    <property type="match status" value="1"/>
</dbReference>
<dbReference type="CDD" id="cd01166">
    <property type="entry name" value="KdgK"/>
    <property type="match status" value="1"/>
</dbReference>
<organism evidence="4 5">
    <name type="scientific">Rubellimicrobium roseum</name>
    <dbReference type="NCBI Taxonomy" id="687525"/>
    <lineage>
        <taxon>Bacteria</taxon>
        <taxon>Pseudomonadati</taxon>
        <taxon>Pseudomonadota</taxon>
        <taxon>Alphaproteobacteria</taxon>
        <taxon>Rhodobacterales</taxon>
        <taxon>Roseobacteraceae</taxon>
        <taxon>Rubellimicrobium</taxon>
    </lineage>
</organism>